<keyword evidence="3" id="KW-1185">Reference proteome</keyword>
<name>A0A0C2JRD8_THEKT</name>
<dbReference type="Proteomes" id="UP000031668">
    <property type="component" value="Unassembled WGS sequence"/>
</dbReference>
<dbReference type="InterPro" id="IPR046349">
    <property type="entry name" value="C1-like_sf"/>
</dbReference>
<dbReference type="GO" id="GO:0005675">
    <property type="term" value="C:transcription factor TFIIH holo complex"/>
    <property type="evidence" value="ECO:0007669"/>
    <property type="project" value="TreeGrafter"/>
</dbReference>
<dbReference type="GO" id="GO:0006357">
    <property type="term" value="P:regulation of transcription by RNA polymerase II"/>
    <property type="evidence" value="ECO:0007669"/>
    <property type="project" value="TreeGrafter"/>
</dbReference>
<reference evidence="2 3" key="1">
    <citation type="journal article" date="2014" name="Genome Biol. Evol.">
        <title>The genome of the myxosporean Thelohanellus kitauei shows adaptations to nutrient acquisition within its fish host.</title>
        <authorList>
            <person name="Yang Y."/>
            <person name="Xiong J."/>
            <person name="Zhou Z."/>
            <person name="Huo F."/>
            <person name="Miao W."/>
            <person name="Ran C."/>
            <person name="Liu Y."/>
            <person name="Zhang J."/>
            <person name="Feng J."/>
            <person name="Wang M."/>
            <person name="Wang M."/>
            <person name="Wang L."/>
            <person name="Yao B."/>
        </authorList>
    </citation>
    <scope>NUCLEOTIDE SEQUENCE [LARGE SCALE GENOMIC DNA]</scope>
    <source>
        <strain evidence="2">Wuqing</strain>
    </source>
</reference>
<evidence type="ECO:0000313" key="2">
    <source>
        <dbReference type="EMBL" id="KII71968.1"/>
    </source>
</evidence>
<proteinExistence type="predicted"/>
<dbReference type="SMART" id="SM01047">
    <property type="entry name" value="C1_4"/>
    <property type="match status" value="1"/>
</dbReference>
<dbReference type="AlphaFoldDB" id="A0A0C2JRD8"/>
<dbReference type="NCBIfam" id="TIGR00622">
    <property type="entry name" value="ssl1"/>
    <property type="match status" value="1"/>
</dbReference>
<organism evidence="2 3">
    <name type="scientific">Thelohanellus kitauei</name>
    <name type="common">Myxosporean</name>
    <dbReference type="NCBI Taxonomy" id="669202"/>
    <lineage>
        <taxon>Eukaryota</taxon>
        <taxon>Metazoa</taxon>
        <taxon>Cnidaria</taxon>
        <taxon>Myxozoa</taxon>
        <taxon>Myxosporea</taxon>
        <taxon>Bivalvulida</taxon>
        <taxon>Platysporina</taxon>
        <taxon>Myxobolidae</taxon>
        <taxon>Thelohanellus</taxon>
    </lineage>
</organism>
<dbReference type="PANTHER" id="PTHR12695:SF2">
    <property type="entry name" value="GENERAL TRANSCRIPTION FACTOR IIH SUBUNIT 2-RELATED"/>
    <property type="match status" value="1"/>
</dbReference>
<comment type="caution">
    <text evidence="2">The sequence shown here is derived from an EMBL/GenBank/DDBJ whole genome shotgun (WGS) entry which is preliminary data.</text>
</comment>
<sequence length="99" mass="11074">MGYFCPQCQAKYCSLPVECEICGLLLAMAPHLARSYQRYFPLNSFQEINVECAKCMGCNELITDSVGFVCDRCEGVYCEDCDITTHDTLAFCPACSLEE</sequence>
<protein>
    <submittedName>
        <fullName evidence="2">General transcription factor IIH subunit 2</fullName>
    </submittedName>
</protein>
<dbReference type="GO" id="GO:0000439">
    <property type="term" value="C:transcription factor TFIIH core complex"/>
    <property type="evidence" value="ECO:0007669"/>
    <property type="project" value="InterPro"/>
</dbReference>
<dbReference type="Gene3D" id="3.30.40.10">
    <property type="entry name" value="Zinc/RING finger domain, C3HC4 (zinc finger)"/>
    <property type="match status" value="1"/>
</dbReference>
<gene>
    <name evidence="2" type="ORF">RF11_08029</name>
</gene>
<dbReference type="EMBL" id="JWZT01001507">
    <property type="protein sequence ID" value="KII71968.1"/>
    <property type="molecule type" value="Genomic_DNA"/>
</dbReference>
<dbReference type="SUPFAM" id="SSF57889">
    <property type="entry name" value="Cysteine-rich domain"/>
    <property type="match status" value="1"/>
</dbReference>
<accession>A0A0C2JRD8</accession>
<feature type="domain" description="TFIIH C1-like" evidence="1">
    <location>
        <begin position="54"/>
        <end position="96"/>
    </location>
</feature>
<dbReference type="GO" id="GO:0008270">
    <property type="term" value="F:zinc ion binding"/>
    <property type="evidence" value="ECO:0007669"/>
    <property type="project" value="InterPro"/>
</dbReference>
<dbReference type="PANTHER" id="PTHR12695">
    <property type="entry name" value="GENERAL TRANSCRIPTION FACTOR IIH SUBUNIT 2"/>
    <property type="match status" value="1"/>
</dbReference>
<evidence type="ECO:0000259" key="1">
    <source>
        <dbReference type="SMART" id="SM01047"/>
    </source>
</evidence>
<dbReference type="InterPro" id="IPR004595">
    <property type="entry name" value="TFIIH_C1-like_dom"/>
</dbReference>
<evidence type="ECO:0000313" key="3">
    <source>
        <dbReference type="Proteomes" id="UP000031668"/>
    </source>
</evidence>
<dbReference type="InterPro" id="IPR012170">
    <property type="entry name" value="TFIIH_SSL1/p44"/>
</dbReference>
<dbReference type="GO" id="GO:0006289">
    <property type="term" value="P:nucleotide-excision repair"/>
    <property type="evidence" value="ECO:0007669"/>
    <property type="project" value="InterPro"/>
</dbReference>
<dbReference type="InterPro" id="IPR013083">
    <property type="entry name" value="Znf_RING/FYVE/PHD"/>
</dbReference>
<dbReference type="GO" id="GO:0006351">
    <property type="term" value="P:DNA-templated transcription"/>
    <property type="evidence" value="ECO:0007669"/>
    <property type="project" value="InterPro"/>
</dbReference>
<dbReference type="OrthoDB" id="284275at2759"/>